<evidence type="ECO:0000256" key="3">
    <source>
        <dbReference type="ARBA" id="ARBA00023186"/>
    </source>
</evidence>
<evidence type="ECO:0000256" key="4">
    <source>
        <dbReference type="ARBA" id="ARBA00034320"/>
    </source>
</evidence>
<dbReference type="Pfam" id="PF07683">
    <property type="entry name" value="CobW_C"/>
    <property type="match status" value="1"/>
</dbReference>
<evidence type="ECO:0008006" key="10">
    <source>
        <dbReference type="Google" id="ProtNLM"/>
    </source>
</evidence>
<evidence type="ECO:0000259" key="6">
    <source>
        <dbReference type="Pfam" id="PF02492"/>
    </source>
</evidence>
<feature type="domain" description="CobW C-terminal" evidence="7">
    <location>
        <begin position="218"/>
        <end position="301"/>
    </location>
</feature>
<protein>
    <recommendedName>
        <fullName evidence="10">GTP-binding protein</fullName>
    </recommendedName>
</protein>
<dbReference type="InterPro" id="IPR003495">
    <property type="entry name" value="CobW/HypB/UreG_nucleotide-bd"/>
</dbReference>
<dbReference type="InterPro" id="IPR036627">
    <property type="entry name" value="CobW-likC_sf"/>
</dbReference>
<dbReference type="PANTHER" id="PTHR13748">
    <property type="entry name" value="COBW-RELATED"/>
    <property type="match status" value="1"/>
</dbReference>
<gene>
    <name evidence="8" type="ORF">CR205_02785</name>
</gene>
<feature type="domain" description="CobW/HypB/UreG nucleotide-binding" evidence="6">
    <location>
        <begin position="1"/>
        <end position="175"/>
    </location>
</feature>
<comment type="similarity">
    <text evidence="4">Belongs to the SIMIBI class G3E GTPase family. ZNG1 subfamily.</text>
</comment>
<dbReference type="AlphaFoldDB" id="A0A2W0HL02"/>
<reference evidence="8 9" key="1">
    <citation type="submission" date="2017-10" db="EMBL/GenBank/DDBJ databases">
        <title>Bacillus sp. nov., a halophilic bacterium isolated from a Yangshapao Lake.</title>
        <authorList>
            <person name="Wang H."/>
        </authorList>
    </citation>
    <scope>NUCLEOTIDE SEQUENCE [LARGE SCALE GENOMIC DNA]</scope>
    <source>
        <strain evidence="8 9">YSP-3</strain>
    </source>
</reference>
<dbReference type="GO" id="GO:0016787">
    <property type="term" value="F:hydrolase activity"/>
    <property type="evidence" value="ECO:0007669"/>
    <property type="project" value="UniProtKB-KW"/>
</dbReference>
<evidence type="ECO:0000313" key="8">
    <source>
        <dbReference type="EMBL" id="PYZ97539.1"/>
    </source>
</evidence>
<accession>A0A2W0HL02</accession>
<dbReference type="InterPro" id="IPR051316">
    <property type="entry name" value="Zinc-reg_GTPase_activator"/>
</dbReference>
<proteinExistence type="inferred from homology"/>
<dbReference type="SUPFAM" id="SSF52540">
    <property type="entry name" value="P-loop containing nucleoside triphosphate hydrolases"/>
    <property type="match status" value="1"/>
</dbReference>
<evidence type="ECO:0000256" key="2">
    <source>
        <dbReference type="ARBA" id="ARBA00022801"/>
    </source>
</evidence>
<evidence type="ECO:0000259" key="7">
    <source>
        <dbReference type="Pfam" id="PF07683"/>
    </source>
</evidence>
<sequence>MGSGKTTLLHDIIKSAGTRGVQLNVLMNEVGRTDTDSSVLKRADKNLAIESLLDGCMCCNKKSEVAGAICKLASQRPDAIVVELTGVADPEEVADTLSEPELLSRVELKRVISVLDGENLLDYSSIFTADREMVRTTTKQITFADSLIVNKMDLVTQKKLDKIKKLIEKESPGASAVFTEYCRVDLEETVFNSLNDGSGRMERERDNYEEKLGHSRIKTIRLDIDGPLQSKRAVENFFKTFRPGLLRAKGYVPVKSEHKMYLMQHVIRKTSWERVEVTSSPFLILIGLELDEKRIQEEWAKLHAVS</sequence>
<keyword evidence="9" id="KW-1185">Reference proteome</keyword>
<dbReference type="SUPFAM" id="SSF90002">
    <property type="entry name" value="Hypothetical protein YjiA, C-terminal domain"/>
    <property type="match status" value="1"/>
</dbReference>
<dbReference type="Gene3D" id="3.40.50.300">
    <property type="entry name" value="P-loop containing nucleotide triphosphate hydrolases"/>
    <property type="match status" value="1"/>
</dbReference>
<dbReference type="Pfam" id="PF02492">
    <property type="entry name" value="cobW"/>
    <property type="match status" value="1"/>
</dbReference>
<dbReference type="EMBL" id="PDOF01000001">
    <property type="protein sequence ID" value="PYZ97539.1"/>
    <property type="molecule type" value="Genomic_DNA"/>
</dbReference>
<keyword evidence="2" id="KW-0378">Hydrolase</keyword>
<comment type="caution">
    <text evidence="8">The sequence shown here is derived from an EMBL/GenBank/DDBJ whole genome shotgun (WGS) entry which is preliminary data.</text>
</comment>
<dbReference type="GO" id="GO:0000166">
    <property type="term" value="F:nucleotide binding"/>
    <property type="evidence" value="ECO:0007669"/>
    <property type="project" value="UniProtKB-KW"/>
</dbReference>
<name>A0A2W0HL02_9BACI</name>
<evidence type="ECO:0000313" key="9">
    <source>
        <dbReference type="Proteomes" id="UP000248066"/>
    </source>
</evidence>
<dbReference type="InterPro" id="IPR011629">
    <property type="entry name" value="CobW-like_C"/>
</dbReference>
<keyword evidence="1" id="KW-0547">Nucleotide-binding</keyword>
<evidence type="ECO:0000256" key="1">
    <source>
        <dbReference type="ARBA" id="ARBA00022741"/>
    </source>
</evidence>
<dbReference type="InterPro" id="IPR027417">
    <property type="entry name" value="P-loop_NTPase"/>
</dbReference>
<dbReference type="RefSeq" id="WP_110516719.1">
    <property type="nucleotide sequence ID" value="NZ_PDOF01000001.1"/>
</dbReference>
<organism evidence="8 9">
    <name type="scientific">Alteribacter lacisalsi</name>
    <dbReference type="NCBI Taxonomy" id="2045244"/>
    <lineage>
        <taxon>Bacteria</taxon>
        <taxon>Bacillati</taxon>
        <taxon>Bacillota</taxon>
        <taxon>Bacilli</taxon>
        <taxon>Bacillales</taxon>
        <taxon>Bacillaceae</taxon>
        <taxon>Alteribacter</taxon>
    </lineage>
</organism>
<dbReference type="Gene3D" id="3.30.1220.10">
    <property type="entry name" value="CobW-like, C-terminal domain"/>
    <property type="match status" value="1"/>
</dbReference>
<comment type="catalytic activity">
    <reaction evidence="5">
        <text>GTP + H2O = GDP + phosphate + H(+)</text>
        <dbReference type="Rhea" id="RHEA:19669"/>
        <dbReference type="ChEBI" id="CHEBI:15377"/>
        <dbReference type="ChEBI" id="CHEBI:15378"/>
        <dbReference type="ChEBI" id="CHEBI:37565"/>
        <dbReference type="ChEBI" id="CHEBI:43474"/>
        <dbReference type="ChEBI" id="CHEBI:58189"/>
    </reaction>
    <physiologicalReaction direction="left-to-right" evidence="5">
        <dbReference type="Rhea" id="RHEA:19670"/>
    </physiologicalReaction>
</comment>
<keyword evidence="3" id="KW-0143">Chaperone</keyword>
<dbReference type="Proteomes" id="UP000248066">
    <property type="component" value="Unassembled WGS sequence"/>
</dbReference>
<evidence type="ECO:0000256" key="5">
    <source>
        <dbReference type="ARBA" id="ARBA00049117"/>
    </source>
</evidence>
<dbReference type="OrthoDB" id="9808822at2"/>